<dbReference type="InterPro" id="IPR013332">
    <property type="entry name" value="KPR_N"/>
</dbReference>
<dbReference type="EC" id="1.1.1.169" evidence="4"/>
<evidence type="ECO:0000256" key="4">
    <source>
        <dbReference type="RuleBase" id="RU362068"/>
    </source>
</evidence>
<evidence type="ECO:0000259" key="5">
    <source>
        <dbReference type="Pfam" id="PF02558"/>
    </source>
</evidence>
<sequence>MKVLVVGAGAVGGYFGGRLAESGVDVTFLVREKRQRQLKENGLKIKSVHGDYSFLPKTIVSTDLSQGKYDVILIGTKSYHFLKAIEDIKSFVGQETVIIPMLNGIKHIDVLKSTFLENQVIGGLCFVESTVDQGGVIIQSSVTHDFVYGEFSGKETERIKEINEAFSQTKASIRKSDTILKDMWHKYMFISGLSGITTLFRSSIGPIREAKYGLEMIGNLFLEIGSIMREVGAPIDDDIENLQLHKINEMSYDMKSSMQRDMEKKESIEGEHLHGYLLTLAKENNINTPYLKMAYSNLCTYNKQHFN</sequence>
<feature type="domain" description="Ketopantoate reductase C-terminal" evidence="6">
    <location>
        <begin position="179"/>
        <end position="298"/>
    </location>
</feature>
<proteinExistence type="inferred from homology"/>
<reference evidence="7 8" key="1">
    <citation type="journal article" date="2005" name="Int. J. Syst. Evol. Microbiol.">
        <title>Bacillus litoralis sp. nov., isolated from a tidal flat of the Yellow Sea in Korea.</title>
        <authorList>
            <person name="Yoon J.H."/>
            <person name="Oh T.K."/>
        </authorList>
    </citation>
    <scope>NUCLEOTIDE SEQUENCE [LARGE SCALE GENOMIC DNA]</scope>
    <source>
        <strain evidence="7 8">SW-211</strain>
    </source>
</reference>
<accession>A0A5C6W2K6</accession>
<dbReference type="OrthoDB" id="9793586at2"/>
<dbReference type="RefSeq" id="WP_146946941.1">
    <property type="nucleotide sequence ID" value="NZ_VOQF01000003.1"/>
</dbReference>
<feature type="domain" description="Ketopantoate reductase N-terminal" evidence="5">
    <location>
        <begin position="3"/>
        <end position="152"/>
    </location>
</feature>
<organism evidence="7 8">
    <name type="scientific">Metabacillus litoralis</name>
    <dbReference type="NCBI Taxonomy" id="152268"/>
    <lineage>
        <taxon>Bacteria</taxon>
        <taxon>Bacillati</taxon>
        <taxon>Bacillota</taxon>
        <taxon>Bacilli</taxon>
        <taxon>Bacillales</taxon>
        <taxon>Bacillaceae</taxon>
        <taxon>Metabacillus</taxon>
    </lineage>
</organism>
<evidence type="ECO:0000313" key="8">
    <source>
        <dbReference type="Proteomes" id="UP000321363"/>
    </source>
</evidence>
<dbReference type="Pfam" id="PF02558">
    <property type="entry name" value="ApbA"/>
    <property type="match status" value="1"/>
</dbReference>
<dbReference type="PANTHER" id="PTHR21708:SF26">
    <property type="entry name" value="2-DEHYDROPANTOATE 2-REDUCTASE"/>
    <property type="match status" value="1"/>
</dbReference>
<dbReference type="FunFam" id="3.40.50.720:FF:000307">
    <property type="entry name" value="2-dehydropantoate 2-reductase"/>
    <property type="match status" value="1"/>
</dbReference>
<dbReference type="GO" id="GO:0015940">
    <property type="term" value="P:pantothenate biosynthetic process"/>
    <property type="evidence" value="ECO:0007669"/>
    <property type="project" value="UniProtKB-UniPathway"/>
</dbReference>
<dbReference type="Gene3D" id="1.10.1040.10">
    <property type="entry name" value="N-(1-d-carboxylethyl)-l-norvaline Dehydrogenase, domain 2"/>
    <property type="match status" value="1"/>
</dbReference>
<keyword evidence="2 4" id="KW-0521">NADP</keyword>
<comment type="caution">
    <text evidence="7">The sequence shown here is derived from an EMBL/GenBank/DDBJ whole genome shotgun (WGS) entry which is preliminary data.</text>
</comment>
<keyword evidence="3 4" id="KW-0560">Oxidoreductase</keyword>
<comment type="pathway">
    <text evidence="4">Cofactor biosynthesis; (R)-pantothenate biosynthesis; (R)-pantoate from 3-methyl-2-oxobutanoate: step 2/2.</text>
</comment>
<dbReference type="InterPro" id="IPR051402">
    <property type="entry name" value="KPR-Related"/>
</dbReference>
<dbReference type="InterPro" id="IPR008927">
    <property type="entry name" value="6-PGluconate_DH-like_C_sf"/>
</dbReference>
<dbReference type="Pfam" id="PF08546">
    <property type="entry name" value="ApbA_C"/>
    <property type="match status" value="1"/>
</dbReference>
<dbReference type="AlphaFoldDB" id="A0A5C6W2K6"/>
<name>A0A5C6W2K6_9BACI</name>
<dbReference type="SUPFAM" id="SSF51735">
    <property type="entry name" value="NAD(P)-binding Rossmann-fold domains"/>
    <property type="match status" value="1"/>
</dbReference>
<dbReference type="EMBL" id="VOQF01000003">
    <property type="protein sequence ID" value="TXC92134.1"/>
    <property type="molecule type" value="Genomic_DNA"/>
</dbReference>
<dbReference type="NCBIfam" id="TIGR00745">
    <property type="entry name" value="apbA_panE"/>
    <property type="match status" value="1"/>
</dbReference>
<evidence type="ECO:0000256" key="1">
    <source>
        <dbReference type="ARBA" id="ARBA00007870"/>
    </source>
</evidence>
<keyword evidence="8" id="KW-1185">Reference proteome</keyword>
<dbReference type="InterPro" id="IPR013752">
    <property type="entry name" value="KPA_reductase"/>
</dbReference>
<comment type="similarity">
    <text evidence="1 4">Belongs to the ketopantoate reductase family.</text>
</comment>
<dbReference type="Gene3D" id="3.40.50.720">
    <property type="entry name" value="NAD(P)-binding Rossmann-like Domain"/>
    <property type="match status" value="1"/>
</dbReference>
<protein>
    <recommendedName>
        <fullName evidence="4">2-dehydropantoate 2-reductase</fullName>
        <ecNumber evidence="4">1.1.1.169</ecNumber>
    </recommendedName>
    <alternativeName>
        <fullName evidence="4">Ketopantoate reductase</fullName>
    </alternativeName>
</protein>
<gene>
    <name evidence="7" type="ORF">FS935_07070</name>
</gene>
<dbReference type="GO" id="GO:0008677">
    <property type="term" value="F:2-dehydropantoate 2-reductase activity"/>
    <property type="evidence" value="ECO:0007669"/>
    <property type="project" value="UniProtKB-EC"/>
</dbReference>
<dbReference type="InterPro" id="IPR036291">
    <property type="entry name" value="NAD(P)-bd_dom_sf"/>
</dbReference>
<dbReference type="UniPathway" id="UPA00028">
    <property type="reaction ID" value="UER00004"/>
</dbReference>
<evidence type="ECO:0000313" key="7">
    <source>
        <dbReference type="EMBL" id="TXC92134.1"/>
    </source>
</evidence>
<dbReference type="SUPFAM" id="SSF48179">
    <property type="entry name" value="6-phosphogluconate dehydrogenase C-terminal domain-like"/>
    <property type="match status" value="1"/>
</dbReference>
<dbReference type="FunFam" id="1.10.1040.10:FF:000017">
    <property type="entry name" value="2-dehydropantoate 2-reductase"/>
    <property type="match status" value="1"/>
</dbReference>
<comment type="catalytic activity">
    <reaction evidence="4">
        <text>(R)-pantoate + NADP(+) = 2-dehydropantoate + NADPH + H(+)</text>
        <dbReference type="Rhea" id="RHEA:16233"/>
        <dbReference type="ChEBI" id="CHEBI:11561"/>
        <dbReference type="ChEBI" id="CHEBI:15378"/>
        <dbReference type="ChEBI" id="CHEBI:15980"/>
        <dbReference type="ChEBI" id="CHEBI:57783"/>
        <dbReference type="ChEBI" id="CHEBI:58349"/>
        <dbReference type="EC" id="1.1.1.169"/>
    </reaction>
</comment>
<evidence type="ECO:0000256" key="2">
    <source>
        <dbReference type="ARBA" id="ARBA00022857"/>
    </source>
</evidence>
<dbReference type="PANTHER" id="PTHR21708">
    <property type="entry name" value="PROBABLE 2-DEHYDROPANTOATE 2-REDUCTASE"/>
    <property type="match status" value="1"/>
</dbReference>
<evidence type="ECO:0000256" key="3">
    <source>
        <dbReference type="ARBA" id="ARBA00023002"/>
    </source>
</evidence>
<evidence type="ECO:0000259" key="6">
    <source>
        <dbReference type="Pfam" id="PF08546"/>
    </source>
</evidence>
<comment type="function">
    <text evidence="4">Catalyzes the NADPH-dependent reduction of ketopantoate into pantoic acid.</text>
</comment>
<dbReference type="Proteomes" id="UP000321363">
    <property type="component" value="Unassembled WGS sequence"/>
</dbReference>
<dbReference type="InterPro" id="IPR013328">
    <property type="entry name" value="6PGD_dom2"/>
</dbReference>
<dbReference type="GO" id="GO:0005737">
    <property type="term" value="C:cytoplasm"/>
    <property type="evidence" value="ECO:0007669"/>
    <property type="project" value="TreeGrafter"/>
</dbReference>
<keyword evidence="4" id="KW-0566">Pantothenate biosynthesis</keyword>
<dbReference type="InterPro" id="IPR003710">
    <property type="entry name" value="ApbA"/>
</dbReference>